<dbReference type="SUPFAM" id="SSF56935">
    <property type="entry name" value="Porins"/>
    <property type="match status" value="1"/>
</dbReference>
<dbReference type="NCBIfam" id="TIGR04057">
    <property type="entry name" value="SusC_RagA_signa"/>
    <property type="match status" value="1"/>
</dbReference>
<evidence type="ECO:0000313" key="10">
    <source>
        <dbReference type="Proteomes" id="UP000264217"/>
    </source>
</evidence>
<dbReference type="InterPro" id="IPR023997">
    <property type="entry name" value="TonB-dep_OMP_SusC/RagA_CS"/>
</dbReference>
<dbReference type="PROSITE" id="PS52016">
    <property type="entry name" value="TONB_DEPENDENT_REC_3"/>
    <property type="match status" value="1"/>
</dbReference>
<evidence type="ECO:0000259" key="8">
    <source>
        <dbReference type="SMART" id="SM00965"/>
    </source>
</evidence>
<evidence type="ECO:0000313" key="9">
    <source>
        <dbReference type="EMBL" id="RFZ89984.1"/>
    </source>
</evidence>
<gene>
    <name evidence="9" type="ORF">D0C36_23800</name>
</gene>
<sequence length="1178" mass="128779">MYKIFTASNCGARSCISPKFLKIMKLTVVLWVAALLQVSAATYAQKVNLSVRNTRLEVVLDQLGKQTGYNFLYNSNMLKAGKTVTISAQNQQLNDVLEQCFKDQPFTYIVNGNTVVIKDKDNTVLTNTSSVADPIVVTGTVTDSKGQPLPGVTIRVKGTTVGVVSGTDGRYTIRVEDATAVLVYSFIGFSPKEVVVGSQTQINITLAEQASALEDVVVIGYGAVKKRDLTGAVGQIKAVDLMRGQPINLAQGLQGKLAGVAVNQNDGAPGAGVSIQIRGANSYGTNTQPLYVVDGIPFDAASTPTNEATSGNNQTFNPLALINPSDIESIDILKDASATAIYGSRGANGVVLVTTKKGKAGQTKVVFSTNTAVSMLGKKVPVLDPYNYANYVNEGYTNGVKYNDYTFYQLPYPGQWTYPYANNQYQYDQGVYQPSPEDFLSPGVRTDQYGNSTNVQGSNWMDLITRKALTQDYNLSVSGGSERGFYSVSGNYAKQEGIVKNSDFERYALRANVGQKLGNWLEIGLNTSFGRTSSNFAKTNSFDYGIFRSALVFPTTYAPETDITKIQNPLSWLSANPYLYVMTAKDNLAAISSFSSAYAEVKFTNWLKFRQNLGINYSANNRGTYYNSLTGEGQAPTINGKAGQSDDWYTNIVTESLLTFDKKLGTMHNLNAVLGFTHENANYGSKSMSATNFPDDLTGYYDMGKALTPGKLVSGRGANELMSVLARVNYTLNDKYLFTASFRRDGSSKFATKNKFANFLSGAFAWRASEEKFIKDLGIFSDLKFRASAGRTGNQAIAQYATLPQLAAANYPIGGSLQSGMAESTYNGPANPNLKWETTTQYDLGLDMAFFNNRVAFTIDYYSKKTTDLLQSIKTPLSTGFQQETINHGWVKNEGLEIGGKFLPLVSGALKWTIDANISFNKNTIGGLDHDQFATRLWNAADYVFIQRNGLPIGAIYGYVEDGFYDNEAEVRANPVYANASAAIIKQKIGEVKYLNLDNDPNITDADRTIIGNTNPDFIAGITNSFSYKNFNLSFFIQGVFGNDIFNGNLTDVTLNSIGNIPTFAYAGRWTPETAASATWPKVNNGYTREWLISNRYIQDGSYARLKSLTIGYDFVKPFKGVEMISLFTTGTNLLTITKYNWFDPDVNSFGGDASRRGVDIHAYPSSRTFSLGARVSF</sequence>
<protein>
    <submittedName>
        <fullName evidence="9">SusC/RagA family TonB-linked outer membrane protein</fullName>
    </submittedName>
</protein>
<dbReference type="InterPro" id="IPR039426">
    <property type="entry name" value="TonB-dep_rcpt-like"/>
</dbReference>
<dbReference type="Pfam" id="PF07715">
    <property type="entry name" value="Plug"/>
    <property type="match status" value="1"/>
</dbReference>
<dbReference type="Pfam" id="PF13715">
    <property type="entry name" value="CarbopepD_reg_2"/>
    <property type="match status" value="1"/>
</dbReference>
<keyword evidence="6 7" id="KW-0998">Cell outer membrane</keyword>
<comment type="caution">
    <text evidence="9">The sequence shown here is derived from an EMBL/GenBank/DDBJ whole genome shotgun (WGS) entry which is preliminary data.</text>
</comment>
<dbReference type="EMBL" id="QWDC01000007">
    <property type="protein sequence ID" value="RFZ89984.1"/>
    <property type="molecule type" value="Genomic_DNA"/>
</dbReference>
<feature type="domain" description="Secretin/TonB short N-terminal" evidence="8">
    <location>
        <begin position="69"/>
        <end position="120"/>
    </location>
</feature>
<dbReference type="SMART" id="SM00965">
    <property type="entry name" value="STN"/>
    <property type="match status" value="1"/>
</dbReference>
<dbReference type="SUPFAM" id="SSF49464">
    <property type="entry name" value="Carboxypeptidase regulatory domain-like"/>
    <property type="match status" value="1"/>
</dbReference>
<proteinExistence type="inferred from homology"/>
<reference evidence="9 10" key="1">
    <citation type="submission" date="2018-08" db="EMBL/GenBank/DDBJ databases">
        <title>Mucilaginibacter sp. MYSH2.</title>
        <authorList>
            <person name="Seo T."/>
        </authorList>
    </citation>
    <scope>NUCLEOTIDE SEQUENCE [LARGE SCALE GENOMIC DNA]</scope>
    <source>
        <strain evidence="9 10">MYSH2</strain>
    </source>
</reference>
<dbReference type="Gene3D" id="2.170.130.10">
    <property type="entry name" value="TonB-dependent receptor, plug domain"/>
    <property type="match status" value="1"/>
</dbReference>
<dbReference type="Gene3D" id="3.55.50.30">
    <property type="match status" value="1"/>
</dbReference>
<dbReference type="Proteomes" id="UP000264217">
    <property type="component" value="Unassembled WGS sequence"/>
</dbReference>
<comment type="similarity">
    <text evidence="7">Belongs to the TonB-dependent receptor family.</text>
</comment>
<dbReference type="GO" id="GO:0009279">
    <property type="term" value="C:cell outer membrane"/>
    <property type="evidence" value="ECO:0007669"/>
    <property type="project" value="UniProtKB-SubCell"/>
</dbReference>
<keyword evidence="10" id="KW-1185">Reference proteome</keyword>
<keyword evidence="4 7" id="KW-0812">Transmembrane</keyword>
<comment type="subcellular location">
    <subcellularLocation>
        <location evidence="1 7">Cell outer membrane</location>
        <topology evidence="1 7">Multi-pass membrane protein</topology>
    </subcellularLocation>
</comment>
<organism evidence="9 10">
    <name type="scientific">Mucilaginibacter conchicola</name>
    <dbReference type="NCBI Taxonomy" id="2303333"/>
    <lineage>
        <taxon>Bacteria</taxon>
        <taxon>Pseudomonadati</taxon>
        <taxon>Bacteroidota</taxon>
        <taxon>Sphingobacteriia</taxon>
        <taxon>Sphingobacteriales</taxon>
        <taxon>Sphingobacteriaceae</taxon>
        <taxon>Mucilaginibacter</taxon>
    </lineage>
</organism>
<dbReference type="NCBIfam" id="TIGR04056">
    <property type="entry name" value="OMP_RagA_SusC"/>
    <property type="match status" value="1"/>
</dbReference>
<dbReference type="AlphaFoldDB" id="A0A372NM16"/>
<name>A0A372NM16_9SPHI</name>
<evidence type="ECO:0000256" key="7">
    <source>
        <dbReference type="PROSITE-ProRule" id="PRU01360"/>
    </source>
</evidence>
<dbReference type="InterPro" id="IPR036942">
    <property type="entry name" value="Beta-barrel_TonB_sf"/>
</dbReference>
<dbReference type="InterPro" id="IPR008969">
    <property type="entry name" value="CarboxyPept-like_regulatory"/>
</dbReference>
<evidence type="ECO:0000256" key="3">
    <source>
        <dbReference type="ARBA" id="ARBA00022452"/>
    </source>
</evidence>
<evidence type="ECO:0000256" key="1">
    <source>
        <dbReference type="ARBA" id="ARBA00004571"/>
    </source>
</evidence>
<dbReference type="Gene3D" id="2.40.170.20">
    <property type="entry name" value="TonB-dependent receptor, beta-barrel domain"/>
    <property type="match status" value="1"/>
</dbReference>
<evidence type="ECO:0000256" key="5">
    <source>
        <dbReference type="ARBA" id="ARBA00023136"/>
    </source>
</evidence>
<evidence type="ECO:0000256" key="2">
    <source>
        <dbReference type="ARBA" id="ARBA00022448"/>
    </source>
</evidence>
<dbReference type="InterPro" id="IPR023996">
    <property type="entry name" value="TonB-dep_OMP_SusC/RagA"/>
</dbReference>
<dbReference type="InterPro" id="IPR011662">
    <property type="entry name" value="Secretin/TonB_short_N"/>
</dbReference>
<dbReference type="InterPro" id="IPR037066">
    <property type="entry name" value="Plug_dom_sf"/>
</dbReference>
<keyword evidence="3 7" id="KW-1134">Transmembrane beta strand</keyword>
<evidence type="ECO:0000256" key="6">
    <source>
        <dbReference type="ARBA" id="ARBA00023237"/>
    </source>
</evidence>
<dbReference type="InterPro" id="IPR012910">
    <property type="entry name" value="Plug_dom"/>
</dbReference>
<accession>A0A372NM16</accession>
<dbReference type="Pfam" id="PF07660">
    <property type="entry name" value="STN"/>
    <property type="match status" value="1"/>
</dbReference>
<evidence type="ECO:0000256" key="4">
    <source>
        <dbReference type="ARBA" id="ARBA00022692"/>
    </source>
</evidence>
<dbReference type="Gene3D" id="2.60.40.1120">
    <property type="entry name" value="Carboxypeptidase-like, regulatory domain"/>
    <property type="match status" value="1"/>
</dbReference>
<keyword evidence="2 7" id="KW-0813">Transport</keyword>
<keyword evidence="5 7" id="KW-0472">Membrane</keyword>